<accession>A0AAE0YUS7</accession>
<dbReference type="Proteomes" id="UP001283361">
    <property type="component" value="Unassembled WGS sequence"/>
</dbReference>
<keyword evidence="3" id="KW-1185">Reference proteome</keyword>
<comment type="caution">
    <text evidence="2">The sequence shown here is derived from an EMBL/GenBank/DDBJ whole genome shotgun (WGS) entry which is preliminary data.</text>
</comment>
<name>A0AAE0YUS7_9GAST</name>
<evidence type="ECO:0000256" key="1">
    <source>
        <dbReference type="SAM" id="MobiDB-lite"/>
    </source>
</evidence>
<dbReference type="EMBL" id="JAWDGP010005362">
    <property type="protein sequence ID" value="KAK3757458.1"/>
    <property type="molecule type" value="Genomic_DNA"/>
</dbReference>
<protein>
    <submittedName>
        <fullName evidence="2">Uncharacterized protein</fullName>
    </submittedName>
</protein>
<evidence type="ECO:0000313" key="2">
    <source>
        <dbReference type="EMBL" id="KAK3757458.1"/>
    </source>
</evidence>
<reference evidence="2" key="1">
    <citation type="journal article" date="2023" name="G3 (Bethesda)">
        <title>A reference genome for the long-term kleptoplast-retaining sea slug Elysia crispata morphotype clarki.</title>
        <authorList>
            <person name="Eastman K.E."/>
            <person name="Pendleton A.L."/>
            <person name="Shaikh M.A."/>
            <person name="Suttiyut T."/>
            <person name="Ogas R."/>
            <person name="Tomko P."/>
            <person name="Gavelis G."/>
            <person name="Widhalm J.R."/>
            <person name="Wisecaver J.H."/>
        </authorList>
    </citation>
    <scope>NUCLEOTIDE SEQUENCE</scope>
    <source>
        <strain evidence="2">ECLA1</strain>
    </source>
</reference>
<sequence length="23" mass="2514">MTGSRARCRPDSSLNKLGHGLEQ</sequence>
<organism evidence="2 3">
    <name type="scientific">Elysia crispata</name>
    <name type="common">lettuce slug</name>
    <dbReference type="NCBI Taxonomy" id="231223"/>
    <lineage>
        <taxon>Eukaryota</taxon>
        <taxon>Metazoa</taxon>
        <taxon>Spiralia</taxon>
        <taxon>Lophotrochozoa</taxon>
        <taxon>Mollusca</taxon>
        <taxon>Gastropoda</taxon>
        <taxon>Heterobranchia</taxon>
        <taxon>Euthyneura</taxon>
        <taxon>Panpulmonata</taxon>
        <taxon>Sacoglossa</taxon>
        <taxon>Placobranchoidea</taxon>
        <taxon>Plakobranchidae</taxon>
        <taxon>Elysia</taxon>
    </lineage>
</organism>
<evidence type="ECO:0000313" key="3">
    <source>
        <dbReference type="Proteomes" id="UP001283361"/>
    </source>
</evidence>
<feature type="non-terminal residue" evidence="2">
    <location>
        <position position="23"/>
    </location>
</feature>
<feature type="region of interest" description="Disordered" evidence="1">
    <location>
        <begin position="1"/>
        <end position="23"/>
    </location>
</feature>
<gene>
    <name evidence="2" type="ORF">RRG08_063879</name>
</gene>
<proteinExistence type="predicted"/>
<dbReference type="AlphaFoldDB" id="A0AAE0YUS7"/>